<proteinExistence type="inferred from homology"/>
<dbReference type="AlphaFoldDB" id="A0A8T0DPN2"/>
<evidence type="ECO:0000256" key="12">
    <source>
        <dbReference type="RuleBase" id="RU361193"/>
    </source>
</evidence>
<dbReference type="PANTHER" id="PTHR11742">
    <property type="entry name" value="MANNOSYL-OLIGOSACCHARIDE ALPHA-1,2-MANNOSIDASE-RELATED"/>
    <property type="match status" value="1"/>
</dbReference>
<evidence type="ECO:0000256" key="5">
    <source>
        <dbReference type="ARBA" id="ARBA00022801"/>
    </source>
</evidence>
<keyword evidence="7 11" id="KW-1015">Disulfide bond</keyword>
<dbReference type="InterPro" id="IPR012341">
    <property type="entry name" value="6hp_glycosidase-like_sf"/>
</dbReference>
<keyword evidence="4 10" id="KW-0479">Metal-binding</keyword>
<dbReference type="OrthoDB" id="8118055at2759"/>
<evidence type="ECO:0000256" key="11">
    <source>
        <dbReference type="PIRSR" id="PIRSR601382-3"/>
    </source>
</evidence>
<dbReference type="Pfam" id="PF01532">
    <property type="entry name" value="Glyco_hydro_47"/>
    <property type="match status" value="3"/>
</dbReference>
<feature type="disulfide bond" evidence="11">
    <location>
        <begin position="353"/>
        <end position="382"/>
    </location>
</feature>
<evidence type="ECO:0000256" key="2">
    <source>
        <dbReference type="ARBA" id="ARBA00004922"/>
    </source>
</evidence>
<dbReference type="Gene3D" id="1.50.10.10">
    <property type="match status" value="3"/>
</dbReference>
<evidence type="ECO:0000313" key="14">
    <source>
        <dbReference type="Proteomes" id="UP000699462"/>
    </source>
</evidence>
<dbReference type="EC" id="3.2.1.-" evidence="12"/>
<gene>
    <name evidence="13" type="ORF">P879_07069</name>
</gene>
<sequence>MLERFRFFLWPSRRSLYGRYLLITATLICFGIWSLLEHGRQANVVDRRIRRIIPTDVINTKKVMETPVQDTYLEIAEAVRNATLHSWKAYTQCAWGKDEVKPLSCTGTEWMQGLLTMIDALDTFWIMDLNLEYTRKLLGSILVKAFNNNSALPMTDLNWATKTAMLPSWTHHLWLAEVSTLQLEFNELSRLTKNEIYALRGARIYEHLRNLPKLDGLLPISLDSKDGSSVTTSPITLGAKGDSYYEYLLKVWVQTGKVLTFLKEEFENAIRGVEKHLHFRPKMDHLVCFLPGTLAYGVYHGLPRSHLVLAEKLMKSCYEMYNFTSTHLGPEIVYFTREGNAKTDIQIQDHLVCFLPGTLAYGVYHGLPRSHLVLAEKLMKSCYEMYNFTSTHLGPEIVYFTREGNAKTDIQIQPADRHNLLRPEVMESLFCLYYITKNPVYREWGKNIFQAFEKYAKLPVHGYAGLLDVTDPNSKHIDKMDSFWLAETLKYAYLLFNETAAMKLPFSKWVFNTEGHPLPVSETATFVSDIYDKFNRV</sequence>
<evidence type="ECO:0000256" key="9">
    <source>
        <dbReference type="ARBA" id="ARBA00048605"/>
    </source>
</evidence>
<name>A0A8T0DPN2_9TREM</name>
<keyword evidence="12" id="KW-0326">Glycosidase</keyword>
<comment type="cofactor">
    <cofactor evidence="1 10">
        <name>Ca(2+)</name>
        <dbReference type="ChEBI" id="CHEBI:29108"/>
    </cofactor>
</comment>
<comment type="caution">
    <text evidence="13">The sequence shown here is derived from an EMBL/GenBank/DDBJ whole genome shotgun (WGS) entry which is preliminary data.</text>
</comment>
<dbReference type="InterPro" id="IPR036026">
    <property type="entry name" value="Seven-hairpin_glycosidases"/>
</dbReference>
<comment type="catalytic activity">
    <reaction evidence="8">
        <text>N(4)-(alpha-D-Man-(1-&gt;2)-alpha-D-Man-(1-&gt;2)-alpha-D-Man-(1-&gt;3)-[alpha-D-Man-(1-&gt;3)-[alpha-D-Man-(1-&gt;2)-alpha-D-Man-(1-&gt;6)]-alpha-D-Man-(1-&gt;6)]-beta-D-Man-(1-&gt;4)-beta-D-GlcNAc-(1-&gt;4)-beta-D-GlcNAc)-L-asparaginyl-[protein] (N-glucan mannose isomer 8A1,2,3B1,3) + 3 H2O = N(4)-(alpha-D-Man-(1-&gt;3)-[alpha-D-Man-(1-&gt;3)-[alpha-D-Man-(1-&gt;6)]-alpha-D-Man-(1-&gt;6)]-beta-D-Man-(1-&gt;4)-beta-D-GlcNAc-(1-&gt;4)-beta-D-GlcNAc)-L-asparaginyl-[protein] (N-glucan mannose isomer 5A1,2) + 3 beta-D-mannose</text>
        <dbReference type="Rhea" id="RHEA:56028"/>
        <dbReference type="Rhea" id="RHEA-COMP:14358"/>
        <dbReference type="Rhea" id="RHEA-COMP:14367"/>
        <dbReference type="ChEBI" id="CHEBI:15377"/>
        <dbReference type="ChEBI" id="CHEBI:28563"/>
        <dbReference type="ChEBI" id="CHEBI:59087"/>
        <dbReference type="ChEBI" id="CHEBI:60628"/>
        <dbReference type="EC" id="3.2.1.113"/>
    </reaction>
</comment>
<comment type="catalytic activity">
    <reaction evidence="9">
        <text>N(4)-(alpha-D-Man-(1-&gt;2)-alpha-D-Man-(1-&gt;2)-alpha-D-Man-(1-&gt;3)-[alpha-D-Man-(1-&gt;2)-alpha-D-Man-(1-&gt;3)-[alpha-D-Man-(1-&gt;2)-alpha-D-Man-(1-&gt;6)]-alpha-D-Man-(1-&gt;6)]-beta-D-Man-(1-&gt;4)-beta-D-GlcNAc-(1-&gt;4)-beta-D-GlcNAc)-L-asparaginyl-[protein] (N-glucan mannose isomer 9A1,2,3B1,2,3) + 4 H2O = N(4)-(alpha-D-Man-(1-&gt;3)-[alpha-D-Man-(1-&gt;3)-[alpha-D-Man-(1-&gt;6)]-alpha-D-Man-(1-&gt;6)]-beta-D-Man-(1-&gt;4)-beta-D-GlcNAc-(1-&gt;4)-beta-D-GlcNAc)-L-asparaginyl-[protein] (N-glucan mannose isomer 5A1,2) + 4 beta-D-mannose</text>
        <dbReference type="Rhea" id="RHEA:56008"/>
        <dbReference type="Rhea" id="RHEA-COMP:14356"/>
        <dbReference type="Rhea" id="RHEA-COMP:14367"/>
        <dbReference type="ChEBI" id="CHEBI:15377"/>
        <dbReference type="ChEBI" id="CHEBI:28563"/>
        <dbReference type="ChEBI" id="CHEBI:59087"/>
        <dbReference type="ChEBI" id="CHEBI:139493"/>
        <dbReference type="EC" id="3.2.1.113"/>
    </reaction>
</comment>
<keyword evidence="6 10" id="KW-0106">Calcium</keyword>
<evidence type="ECO:0000256" key="1">
    <source>
        <dbReference type="ARBA" id="ARBA00001913"/>
    </source>
</evidence>
<organism evidence="13 14">
    <name type="scientific">Paragonimus westermani</name>
    <dbReference type="NCBI Taxonomy" id="34504"/>
    <lineage>
        <taxon>Eukaryota</taxon>
        <taxon>Metazoa</taxon>
        <taxon>Spiralia</taxon>
        <taxon>Lophotrochozoa</taxon>
        <taxon>Platyhelminthes</taxon>
        <taxon>Trematoda</taxon>
        <taxon>Digenea</taxon>
        <taxon>Plagiorchiida</taxon>
        <taxon>Troglotremata</taxon>
        <taxon>Troglotrematidae</taxon>
        <taxon>Paragonimus</taxon>
    </lineage>
</organism>
<dbReference type="GO" id="GO:0005975">
    <property type="term" value="P:carbohydrate metabolic process"/>
    <property type="evidence" value="ECO:0007669"/>
    <property type="project" value="InterPro"/>
</dbReference>
<evidence type="ECO:0000256" key="6">
    <source>
        <dbReference type="ARBA" id="ARBA00022837"/>
    </source>
</evidence>
<dbReference type="InterPro" id="IPR001382">
    <property type="entry name" value="Glyco_hydro_47"/>
</dbReference>
<comment type="pathway">
    <text evidence="2">Protein modification; protein glycosylation.</text>
</comment>
<dbReference type="EMBL" id="JTDF01002055">
    <property type="protein sequence ID" value="KAF8569232.1"/>
    <property type="molecule type" value="Genomic_DNA"/>
</dbReference>
<comment type="similarity">
    <text evidence="3 12">Belongs to the glycosyl hydrolase 47 family.</text>
</comment>
<dbReference type="InterPro" id="IPR050749">
    <property type="entry name" value="Glycosyl_Hydrolase_47"/>
</dbReference>
<dbReference type="PRINTS" id="PR00747">
    <property type="entry name" value="GLYHDRLASE47"/>
</dbReference>
<dbReference type="Proteomes" id="UP000699462">
    <property type="component" value="Unassembled WGS sequence"/>
</dbReference>
<protein>
    <recommendedName>
        <fullName evidence="12">alpha-1,2-Mannosidase</fullName>
        <ecNumber evidence="12">3.2.1.-</ecNumber>
    </recommendedName>
</protein>
<dbReference type="GO" id="GO:0016020">
    <property type="term" value="C:membrane"/>
    <property type="evidence" value="ECO:0007669"/>
    <property type="project" value="InterPro"/>
</dbReference>
<dbReference type="GO" id="GO:0004571">
    <property type="term" value="F:mannosyl-oligosaccharide 1,2-alpha-mannosidase activity"/>
    <property type="evidence" value="ECO:0007669"/>
    <property type="project" value="UniProtKB-EC"/>
</dbReference>
<dbReference type="PANTHER" id="PTHR11742:SF55">
    <property type="entry name" value="ENDOPLASMIC RETICULUM MANNOSYL-OLIGOSACCHARIDE 1,2-ALPHA-MANNOSIDASE"/>
    <property type="match status" value="1"/>
</dbReference>
<keyword evidence="14" id="KW-1185">Reference proteome</keyword>
<dbReference type="SUPFAM" id="SSF48225">
    <property type="entry name" value="Seven-hairpin glycosidases"/>
    <property type="match status" value="2"/>
</dbReference>
<feature type="binding site" evidence="10">
    <location>
        <position position="513"/>
    </location>
    <ligand>
        <name>Ca(2+)</name>
        <dbReference type="ChEBI" id="CHEBI:29108"/>
    </ligand>
</feature>
<evidence type="ECO:0000256" key="8">
    <source>
        <dbReference type="ARBA" id="ARBA00047669"/>
    </source>
</evidence>
<reference evidence="13 14" key="1">
    <citation type="submission" date="2019-07" db="EMBL/GenBank/DDBJ databases">
        <title>Annotation for the trematode Paragonimus westermani.</title>
        <authorList>
            <person name="Choi Y.-J."/>
        </authorList>
    </citation>
    <scope>NUCLEOTIDE SEQUENCE [LARGE SCALE GENOMIC DNA]</scope>
    <source>
        <strain evidence="13">180907_Pwestermani</strain>
    </source>
</reference>
<dbReference type="GO" id="GO:0005509">
    <property type="term" value="F:calcium ion binding"/>
    <property type="evidence" value="ECO:0007669"/>
    <property type="project" value="InterPro"/>
</dbReference>
<keyword evidence="5 12" id="KW-0378">Hydrolase</keyword>
<evidence type="ECO:0000256" key="4">
    <source>
        <dbReference type="ARBA" id="ARBA00022723"/>
    </source>
</evidence>
<accession>A0A8T0DPN2</accession>
<dbReference type="GO" id="GO:0005783">
    <property type="term" value="C:endoplasmic reticulum"/>
    <property type="evidence" value="ECO:0007669"/>
    <property type="project" value="TreeGrafter"/>
</dbReference>
<evidence type="ECO:0000256" key="3">
    <source>
        <dbReference type="ARBA" id="ARBA00007658"/>
    </source>
</evidence>
<evidence type="ECO:0000313" key="13">
    <source>
        <dbReference type="EMBL" id="KAF8569232.1"/>
    </source>
</evidence>
<evidence type="ECO:0000256" key="10">
    <source>
        <dbReference type="PIRSR" id="PIRSR601382-2"/>
    </source>
</evidence>
<evidence type="ECO:0000256" key="7">
    <source>
        <dbReference type="ARBA" id="ARBA00023157"/>
    </source>
</evidence>